<sequence length="564" mass="62514">MIAAYAGVFTGQQEGSAALRFVRFWVETLGGDDNRALGSLSALPLLDTLARLLPRLLMPWAARIKDLLDQWQVTAADRGVRVANALLLSDEKQAHPRMLTFIQLLARLYGVMLTSLMHMKFSNQPPLDAAAKELAMRRLLPPLGAQGITGENTGGVPLEMNALFGFLSLLFLDATLRRAEGWDGEPSSSDGSQRRQEAVGAIKGVLGSFCVLDEERRFELFQMTARLEARWGLPLSPALMQSVSDITEQALYQRAVEPFLKEKNVIDSEGEHVLESAWMVQELPKKRKSVLVLVTNHATYLLTHPRGLMCTVCESWKLCPTGPRFLRRLPHYKVEKMLLDFSAAYGAGHRFKLEVSEKAKGKAPTDMQFSSLHVGVAPRMLAAIHRVHPRSLPVVIDSALPRVIRQIHQESKGGKPDGKGDVDEVDSNVLLVLRCERDDKTAKDPGARLLVITENALELFWERPEFFGLVPWSDLNSADDIEQPNGRELLQLEASLDIDELSSLDMVMSAEPQVIIEPGGGEKVTLTFADDAAVSLFRQYIRRVLWGHGQTSWNESSKGGPTGV</sequence>
<dbReference type="AlphaFoldDB" id="A0A7S3AE90"/>
<name>A0A7S3AE90_9EUKA</name>
<gene>
    <name evidence="1" type="ORF">HERI1096_LOCUS2656</name>
</gene>
<proteinExistence type="predicted"/>
<protein>
    <submittedName>
        <fullName evidence="1">Uncharacterized protein</fullName>
    </submittedName>
</protein>
<dbReference type="EMBL" id="HBHX01004910">
    <property type="protein sequence ID" value="CAE0101676.1"/>
    <property type="molecule type" value="Transcribed_RNA"/>
</dbReference>
<accession>A0A7S3AE90</accession>
<organism evidence="1">
    <name type="scientific">Haptolina ericina</name>
    <dbReference type="NCBI Taxonomy" id="156174"/>
    <lineage>
        <taxon>Eukaryota</taxon>
        <taxon>Haptista</taxon>
        <taxon>Haptophyta</taxon>
        <taxon>Prymnesiophyceae</taxon>
        <taxon>Prymnesiales</taxon>
        <taxon>Prymnesiaceae</taxon>
        <taxon>Haptolina</taxon>
    </lineage>
</organism>
<reference evidence="1" key="1">
    <citation type="submission" date="2021-01" db="EMBL/GenBank/DDBJ databases">
        <authorList>
            <person name="Corre E."/>
            <person name="Pelletier E."/>
            <person name="Niang G."/>
            <person name="Scheremetjew M."/>
            <person name="Finn R."/>
            <person name="Kale V."/>
            <person name="Holt S."/>
            <person name="Cochrane G."/>
            <person name="Meng A."/>
            <person name="Brown T."/>
            <person name="Cohen L."/>
        </authorList>
    </citation>
    <scope>NUCLEOTIDE SEQUENCE</scope>
    <source>
        <strain evidence="1">CCMP281</strain>
    </source>
</reference>
<evidence type="ECO:0000313" key="1">
    <source>
        <dbReference type="EMBL" id="CAE0101676.1"/>
    </source>
</evidence>